<feature type="region of interest" description="Disordered" evidence="1">
    <location>
        <begin position="1"/>
        <end position="55"/>
    </location>
</feature>
<gene>
    <name evidence="2" type="ORF">FOMMEDRAFT_32506</name>
</gene>
<organism evidence="2 3">
    <name type="scientific">Fomitiporia mediterranea (strain MF3/22)</name>
    <name type="common">Grapevine white-rot fungus</name>
    <dbReference type="NCBI Taxonomy" id="694068"/>
    <lineage>
        <taxon>Eukaryota</taxon>
        <taxon>Fungi</taxon>
        <taxon>Dikarya</taxon>
        <taxon>Basidiomycota</taxon>
        <taxon>Agaricomycotina</taxon>
        <taxon>Agaricomycetes</taxon>
        <taxon>Hymenochaetales</taxon>
        <taxon>Hymenochaetaceae</taxon>
        <taxon>Fomitiporia</taxon>
    </lineage>
</organism>
<dbReference type="EMBL" id="JH718570">
    <property type="protein sequence ID" value="EJC97431.1"/>
    <property type="molecule type" value="Genomic_DNA"/>
</dbReference>
<evidence type="ECO:0000313" key="2">
    <source>
        <dbReference type="EMBL" id="EJC97431.1"/>
    </source>
</evidence>
<feature type="compositionally biased region" description="Basic and acidic residues" evidence="1">
    <location>
        <begin position="31"/>
        <end position="55"/>
    </location>
</feature>
<protein>
    <submittedName>
        <fullName evidence="2">Uncharacterized protein</fullName>
    </submittedName>
</protein>
<dbReference type="RefSeq" id="XP_007272307.1">
    <property type="nucleotide sequence ID" value="XM_007272245.1"/>
</dbReference>
<accession>R7SFD0</accession>
<feature type="compositionally biased region" description="Polar residues" evidence="1">
    <location>
        <begin position="11"/>
        <end position="30"/>
    </location>
</feature>
<dbReference type="AlphaFoldDB" id="R7SFD0"/>
<proteinExistence type="predicted"/>
<name>R7SFD0_FOMME</name>
<dbReference type="Proteomes" id="UP000053630">
    <property type="component" value="Unassembled WGS sequence"/>
</dbReference>
<evidence type="ECO:0000313" key="3">
    <source>
        <dbReference type="Proteomes" id="UP000053630"/>
    </source>
</evidence>
<dbReference type="GeneID" id="18679207"/>
<evidence type="ECO:0000256" key="1">
    <source>
        <dbReference type="SAM" id="MobiDB-lite"/>
    </source>
</evidence>
<reference evidence="3" key="1">
    <citation type="journal article" date="2012" name="Science">
        <title>The Paleozoic origin of enzymatic lignin decomposition reconstructed from 31 fungal genomes.</title>
        <authorList>
            <person name="Floudas D."/>
            <person name="Binder M."/>
            <person name="Riley R."/>
            <person name="Barry K."/>
            <person name="Blanchette R.A."/>
            <person name="Henrissat B."/>
            <person name="Martinez A.T."/>
            <person name="Otillar R."/>
            <person name="Spatafora J.W."/>
            <person name="Yadav J.S."/>
            <person name="Aerts A."/>
            <person name="Benoit I."/>
            <person name="Boyd A."/>
            <person name="Carlson A."/>
            <person name="Copeland A."/>
            <person name="Coutinho P.M."/>
            <person name="de Vries R.P."/>
            <person name="Ferreira P."/>
            <person name="Findley K."/>
            <person name="Foster B."/>
            <person name="Gaskell J."/>
            <person name="Glotzer D."/>
            <person name="Gorecki P."/>
            <person name="Heitman J."/>
            <person name="Hesse C."/>
            <person name="Hori C."/>
            <person name="Igarashi K."/>
            <person name="Jurgens J.A."/>
            <person name="Kallen N."/>
            <person name="Kersten P."/>
            <person name="Kohler A."/>
            <person name="Kuees U."/>
            <person name="Kumar T.K.A."/>
            <person name="Kuo A."/>
            <person name="LaButti K."/>
            <person name="Larrondo L.F."/>
            <person name="Lindquist E."/>
            <person name="Ling A."/>
            <person name="Lombard V."/>
            <person name="Lucas S."/>
            <person name="Lundell T."/>
            <person name="Martin R."/>
            <person name="McLaughlin D.J."/>
            <person name="Morgenstern I."/>
            <person name="Morin E."/>
            <person name="Murat C."/>
            <person name="Nagy L.G."/>
            <person name="Nolan M."/>
            <person name="Ohm R.A."/>
            <person name="Patyshakuliyeva A."/>
            <person name="Rokas A."/>
            <person name="Ruiz-Duenas F.J."/>
            <person name="Sabat G."/>
            <person name="Salamov A."/>
            <person name="Samejima M."/>
            <person name="Schmutz J."/>
            <person name="Slot J.C."/>
            <person name="St John F."/>
            <person name="Stenlid J."/>
            <person name="Sun H."/>
            <person name="Sun S."/>
            <person name="Syed K."/>
            <person name="Tsang A."/>
            <person name="Wiebenga A."/>
            <person name="Young D."/>
            <person name="Pisabarro A."/>
            <person name="Eastwood D.C."/>
            <person name="Martin F."/>
            <person name="Cullen D."/>
            <person name="Grigoriev I.V."/>
            <person name="Hibbett D.S."/>
        </authorList>
    </citation>
    <scope>NUCLEOTIDE SEQUENCE [LARGE SCALE GENOMIC DNA]</scope>
    <source>
        <strain evidence="3">MF3/22</strain>
    </source>
</reference>
<sequence>MSEVHKEDNTIACNHQNTRRSSTAGGNNTSEIRRGTPEPKAVDPKPDVHSKKSEHDEVISMLLKQYKDYKQVDQWCETILSERRKGTPNGTSHGLYKVGLELEKIKKEMVHFTFDSKKHEENFKRAKAENQKMETIINRVNYKLIGSILARNAGD</sequence>
<keyword evidence="3" id="KW-1185">Reference proteome</keyword>
<dbReference type="KEGG" id="fme:FOMMEDRAFT_32506"/>